<accession>A0A928KUP4</accession>
<proteinExistence type="predicted"/>
<dbReference type="PANTHER" id="PTHR33434:SF3">
    <property type="entry name" value="DEGV DOMAIN-CONTAINING PROTEIN YITS"/>
    <property type="match status" value="1"/>
</dbReference>
<dbReference type="Gene3D" id="3.30.1180.10">
    <property type="match status" value="1"/>
</dbReference>
<dbReference type="Pfam" id="PF02645">
    <property type="entry name" value="DegV"/>
    <property type="match status" value="1"/>
</dbReference>
<dbReference type="AlphaFoldDB" id="A0A928KUP4"/>
<dbReference type="InterPro" id="IPR050270">
    <property type="entry name" value="DegV_domain_contain"/>
</dbReference>
<dbReference type="RefSeq" id="WP_020074659.1">
    <property type="nucleotide sequence ID" value="NZ_JBKWRC010000001.1"/>
</dbReference>
<dbReference type="InterPro" id="IPR003797">
    <property type="entry name" value="DegV"/>
</dbReference>
<dbReference type="SUPFAM" id="SSF82549">
    <property type="entry name" value="DAK1/DegV-like"/>
    <property type="match status" value="1"/>
</dbReference>
<dbReference type="PANTHER" id="PTHR33434">
    <property type="entry name" value="DEGV DOMAIN-CONTAINING PROTEIN DR_1986-RELATED"/>
    <property type="match status" value="1"/>
</dbReference>
<name>A0A928KUP4_9FIRM</name>
<protein>
    <submittedName>
        <fullName evidence="3">DegV family protein</fullName>
    </submittedName>
</protein>
<dbReference type="Proteomes" id="UP000754750">
    <property type="component" value="Unassembled WGS sequence"/>
</dbReference>
<evidence type="ECO:0000256" key="1">
    <source>
        <dbReference type="ARBA" id="ARBA00003238"/>
    </source>
</evidence>
<evidence type="ECO:0000256" key="2">
    <source>
        <dbReference type="ARBA" id="ARBA00023121"/>
    </source>
</evidence>
<keyword evidence="2" id="KW-0446">Lipid-binding</keyword>
<dbReference type="GO" id="GO:0008289">
    <property type="term" value="F:lipid binding"/>
    <property type="evidence" value="ECO:0007669"/>
    <property type="project" value="UniProtKB-KW"/>
</dbReference>
<dbReference type="PROSITE" id="PS51482">
    <property type="entry name" value="DEGV"/>
    <property type="match status" value="1"/>
</dbReference>
<dbReference type="Gene3D" id="3.40.50.10440">
    <property type="entry name" value="Dihydroxyacetone kinase, domain 1"/>
    <property type="match status" value="1"/>
</dbReference>
<comment type="function">
    <text evidence="1">May bind long-chain fatty acids, such as palmitate, and may play a role in lipid transport or fatty acid metabolism.</text>
</comment>
<evidence type="ECO:0000313" key="3">
    <source>
        <dbReference type="EMBL" id="MBE6832300.1"/>
    </source>
</evidence>
<dbReference type="EMBL" id="SVNY01000001">
    <property type="protein sequence ID" value="MBE6832300.1"/>
    <property type="molecule type" value="Genomic_DNA"/>
</dbReference>
<dbReference type="Gene3D" id="2.20.28.50">
    <property type="entry name" value="degv family protein"/>
    <property type="match status" value="1"/>
</dbReference>
<sequence>MKDYALITDATCDLPAEVLEKLNVRVIPMEFQIGGTLYQHYPDAREMSLTTFYERMAAGEIPSTSQINQLTYLKYFEAILEAGMDVLYLSFTSGLSGTYQSSLIVAAELEEKYPGQRVVCIDSLCASIGQGLFVLLAAQKKQEGLTIDEMVAWARQSHLHVAQWFTVDDLNHLRRGGRISSVAALAGSALGIKPILHVDGEGKLVAAMKVRGRRKSMDTLIERIAQTGINPAEQVILVGHGNSEKDARQLKSEIRERFRPKEIILCEIGPVIGAHVGPGMLAVSFWASEN</sequence>
<evidence type="ECO:0000313" key="4">
    <source>
        <dbReference type="Proteomes" id="UP000754750"/>
    </source>
</evidence>
<organism evidence="3 4">
    <name type="scientific">Faecalispora sporosphaeroides</name>
    <dbReference type="NCBI Taxonomy" id="1549"/>
    <lineage>
        <taxon>Bacteria</taxon>
        <taxon>Bacillati</taxon>
        <taxon>Bacillota</taxon>
        <taxon>Clostridia</taxon>
        <taxon>Eubacteriales</taxon>
        <taxon>Oscillospiraceae</taxon>
        <taxon>Faecalispora</taxon>
    </lineage>
</organism>
<comment type="caution">
    <text evidence="3">The sequence shown here is derived from an EMBL/GenBank/DDBJ whole genome shotgun (WGS) entry which is preliminary data.</text>
</comment>
<dbReference type="NCBIfam" id="TIGR00762">
    <property type="entry name" value="DegV"/>
    <property type="match status" value="1"/>
</dbReference>
<reference evidence="3" key="1">
    <citation type="submission" date="2019-04" db="EMBL/GenBank/DDBJ databases">
        <title>Evolution of Biomass-Degrading Anaerobic Consortia Revealed by Metagenomics.</title>
        <authorList>
            <person name="Peng X."/>
        </authorList>
    </citation>
    <scope>NUCLEOTIDE SEQUENCE</scope>
    <source>
        <strain evidence="3">SIG551</strain>
    </source>
</reference>
<gene>
    <name evidence="3" type="ORF">E7512_01735</name>
</gene>
<dbReference type="InterPro" id="IPR043168">
    <property type="entry name" value="DegV_C"/>
</dbReference>